<feature type="region of interest" description="Disordered" evidence="1">
    <location>
        <begin position="1"/>
        <end position="42"/>
    </location>
</feature>
<evidence type="ECO:0000313" key="2">
    <source>
        <dbReference type="EMBL" id="KZT24316.1"/>
    </source>
</evidence>
<dbReference type="Proteomes" id="UP000076761">
    <property type="component" value="Unassembled WGS sequence"/>
</dbReference>
<evidence type="ECO:0000313" key="3">
    <source>
        <dbReference type="Proteomes" id="UP000076761"/>
    </source>
</evidence>
<organism evidence="2 3">
    <name type="scientific">Neolentinus lepideus HHB14362 ss-1</name>
    <dbReference type="NCBI Taxonomy" id="1314782"/>
    <lineage>
        <taxon>Eukaryota</taxon>
        <taxon>Fungi</taxon>
        <taxon>Dikarya</taxon>
        <taxon>Basidiomycota</taxon>
        <taxon>Agaricomycotina</taxon>
        <taxon>Agaricomycetes</taxon>
        <taxon>Gloeophyllales</taxon>
        <taxon>Gloeophyllaceae</taxon>
        <taxon>Neolentinus</taxon>
    </lineage>
</organism>
<dbReference type="InParanoid" id="A0A165RVB8"/>
<keyword evidence="3" id="KW-1185">Reference proteome</keyword>
<gene>
    <name evidence="2" type="ORF">NEOLEDRAFT_1179312</name>
</gene>
<accession>A0A165RVB8</accession>
<dbReference type="EMBL" id="KV425578">
    <property type="protein sequence ID" value="KZT24316.1"/>
    <property type="molecule type" value="Genomic_DNA"/>
</dbReference>
<protein>
    <submittedName>
        <fullName evidence="2">Uncharacterized protein</fullName>
    </submittedName>
</protein>
<evidence type="ECO:0000256" key="1">
    <source>
        <dbReference type="SAM" id="MobiDB-lite"/>
    </source>
</evidence>
<reference evidence="2 3" key="1">
    <citation type="journal article" date="2016" name="Mol. Biol. Evol.">
        <title>Comparative Genomics of Early-Diverging Mushroom-Forming Fungi Provides Insights into the Origins of Lignocellulose Decay Capabilities.</title>
        <authorList>
            <person name="Nagy L.G."/>
            <person name="Riley R."/>
            <person name="Tritt A."/>
            <person name="Adam C."/>
            <person name="Daum C."/>
            <person name="Floudas D."/>
            <person name="Sun H."/>
            <person name="Yadav J.S."/>
            <person name="Pangilinan J."/>
            <person name="Larsson K.H."/>
            <person name="Matsuura K."/>
            <person name="Barry K."/>
            <person name="Labutti K."/>
            <person name="Kuo R."/>
            <person name="Ohm R.A."/>
            <person name="Bhattacharya S.S."/>
            <person name="Shirouzu T."/>
            <person name="Yoshinaga Y."/>
            <person name="Martin F.M."/>
            <person name="Grigoriev I.V."/>
            <person name="Hibbett D.S."/>
        </authorList>
    </citation>
    <scope>NUCLEOTIDE SEQUENCE [LARGE SCALE GENOMIC DNA]</scope>
    <source>
        <strain evidence="2 3">HHB14362 ss-1</strain>
    </source>
</reference>
<proteinExistence type="predicted"/>
<dbReference type="OrthoDB" id="3205170at2759"/>
<dbReference type="AlphaFoldDB" id="A0A165RVB8"/>
<sequence length="123" mass="14466">MPRPRRQPLETQRNGVRSTPPKERAAVESAGPFQPAHPEDPWPYSFGDGDRVWVAFNRDKWDHGIVLDATDRWIQGKRVAYYRVHLRRNTYAWFDLLSGKIKPDNDHVRALLRKHGLINERKD</sequence>
<name>A0A165RVB8_9AGAM</name>